<name>A0A7U2F1T9_PHANO</name>
<evidence type="ECO:0000313" key="2">
    <source>
        <dbReference type="Proteomes" id="UP000663193"/>
    </source>
</evidence>
<sequence length="75" mass="8277">MISGIMYSTFSRLLPPCAGTPSSLSGPGHFIERFLRCHSLLPTSTRHPLVHGAVPRRCCVCRDGSIVWAEAERRP</sequence>
<accession>A0A7U2F1T9</accession>
<dbReference type="VEuPathDB" id="FungiDB:JI435_410110"/>
<reference evidence="2" key="1">
    <citation type="journal article" date="2021" name="BMC Genomics">
        <title>Chromosome-level genome assembly and manually-curated proteome of model necrotroph Parastagonospora nodorum Sn15 reveals a genome-wide trove of candidate effector homologs, and redundancy of virulence-related functions within an accessory chromosome.</title>
        <authorList>
            <person name="Bertazzoni S."/>
            <person name="Jones D.A.B."/>
            <person name="Phan H.T."/>
            <person name="Tan K.-C."/>
            <person name="Hane J.K."/>
        </authorList>
    </citation>
    <scope>NUCLEOTIDE SEQUENCE [LARGE SCALE GENOMIC DNA]</scope>
    <source>
        <strain evidence="2">SN15 / ATCC MYA-4574 / FGSC 10173)</strain>
    </source>
</reference>
<dbReference type="AlphaFoldDB" id="A0A7U2F1T9"/>
<gene>
    <name evidence="1" type="ORF">JI435_410110</name>
</gene>
<dbReference type="EMBL" id="CP069029">
    <property type="protein sequence ID" value="QRC97103.1"/>
    <property type="molecule type" value="Genomic_DNA"/>
</dbReference>
<organism evidence="1 2">
    <name type="scientific">Phaeosphaeria nodorum (strain SN15 / ATCC MYA-4574 / FGSC 10173)</name>
    <name type="common">Glume blotch fungus</name>
    <name type="synonym">Parastagonospora nodorum</name>
    <dbReference type="NCBI Taxonomy" id="321614"/>
    <lineage>
        <taxon>Eukaryota</taxon>
        <taxon>Fungi</taxon>
        <taxon>Dikarya</taxon>
        <taxon>Ascomycota</taxon>
        <taxon>Pezizomycotina</taxon>
        <taxon>Dothideomycetes</taxon>
        <taxon>Pleosporomycetidae</taxon>
        <taxon>Pleosporales</taxon>
        <taxon>Pleosporineae</taxon>
        <taxon>Phaeosphaeriaceae</taxon>
        <taxon>Parastagonospora</taxon>
    </lineage>
</organism>
<dbReference type="Proteomes" id="UP000663193">
    <property type="component" value="Chromosome 7"/>
</dbReference>
<protein>
    <submittedName>
        <fullName evidence="1">Uncharacterized protein</fullName>
    </submittedName>
</protein>
<keyword evidence="2" id="KW-1185">Reference proteome</keyword>
<proteinExistence type="predicted"/>
<evidence type="ECO:0000313" key="1">
    <source>
        <dbReference type="EMBL" id="QRC97103.1"/>
    </source>
</evidence>